<feature type="transmembrane region" description="Helical" evidence="4">
    <location>
        <begin position="137"/>
        <end position="160"/>
    </location>
</feature>
<dbReference type="Gene3D" id="1.20.1250.20">
    <property type="entry name" value="MFS general substrate transporter like domains"/>
    <property type="match status" value="2"/>
</dbReference>
<feature type="transmembrane region" description="Helical" evidence="4">
    <location>
        <begin position="49"/>
        <end position="67"/>
    </location>
</feature>
<evidence type="ECO:0000256" key="4">
    <source>
        <dbReference type="SAM" id="Phobius"/>
    </source>
</evidence>
<feature type="transmembrane region" description="Helical" evidence="4">
    <location>
        <begin position="166"/>
        <end position="185"/>
    </location>
</feature>
<sequence>MSASQSICNRGWRVALAGLGVNLLLGTLYAWGVMGKALVVQLHWSKTDAVLPFAVSTAVFAITMVFAGRAQDKLGPRGVASLGGLFFGLGVAASSFFSSPLAIMLCFGVVGGMGIGLAYSATTPAAVKWFAASRKGLITGIVVSGVGLAAVFMSPLTQFLLAQSSIAQTFLILGLGSAVSILILAQFLTNPPQGYVPTGQAAVGQGVKVVAPRRDVEWHEMLRTPQFYQLWVMYVLTASAGLMIIANVPIIAKEQAGWEAGFVPVMLLAVFNTLGRFSSGALSDRLGRTHTMVIAFALQAINLFFFAHYTSPLSIALGASFAGMCYGTIFTLMPAATADYYGLRNMGVNYGLVFTGFGVAGVFGSLLGGRVRDMFGSFDLAYVICAGMLLAAAVLAWFMRTPQIAVQSVPDAAEQPA</sequence>
<dbReference type="RefSeq" id="WP_354600528.1">
    <property type="nucleotide sequence ID" value="NZ_JBEWZI010000006.1"/>
</dbReference>
<dbReference type="SUPFAM" id="SSF103473">
    <property type="entry name" value="MFS general substrate transporter"/>
    <property type="match status" value="1"/>
</dbReference>
<protein>
    <submittedName>
        <fullName evidence="6">OFA family MFS transporter</fullName>
    </submittedName>
</protein>
<evidence type="ECO:0000256" key="2">
    <source>
        <dbReference type="ARBA" id="ARBA00022989"/>
    </source>
</evidence>
<feature type="transmembrane region" description="Helical" evidence="4">
    <location>
        <begin position="79"/>
        <end position="96"/>
    </location>
</feature>
<feature type="transmembrane region" description="Helical" evidence="4">
    <location>
        <begin position="258"/>
        <end position="277"/>
    </location>
</feature>
<evidence type="ECO:0000256" key="1">
    <source>
        <dbReference type="ARBA" id="ARBA00022692"/>
    </source>
</evidence>
<dbReference type="PANTHER" id="PTHR11360">
    <property type="entry name" value="MONOCARBOXYLATE TRANSPORTER"/>
    <property type="match status" value="1"/>
</dbReference>
<evidence type="ECO:0000256" key="3">
    <source>
        <dbReference type="ARBA" id="ARBA00023136"/>
    </source>
</evidence>
<dbReference type="InterPro" id="IPR050327">
    <property type="entry name" value="Proton-linked_MCT"/>
</dbReference>
<proteinExistence type="predicted"/>
<gene>
    <name evidence="6" type="ORF">ABXR19_07705</name>
</gene>
<dbReference type="InterPro" id="IPR011701">
    <property type="entry name" value="MFS"/>
</dbReference>
<feature type="transmembrane region" description="Helical" evidence="4">
    <location>
        <begin position="348"/>
        <end position="368"/>
    </location>
</feature>
<dbReference type="InterPro" id="IPR036259">
    <property type="entry name" value="MFS_trans_sf"/>
</dbReference>
<keyword evidence="1 4" id="KW-0812">Transmembrane</keyword>
<dbReference type="EMBL" id="JBEWZI010000006">
    <property type="protein sequence ID" value="MET7014072.1"/>
    <property type="molecule type" value="Genomic_DNA"/>
</dbReference>
<evidence type="ECO:0000313" key="6">
    <source>
        <dbReference type="EMBL" id="MET7014072.1"/>
    </source>
</evidence>
<dbReference type="CDD" id="cd17353">
    <property type="entry name" value="MFS_OFA_like"/>
    <property type="match status" value="1"/>
</dbReference>
<feature type="transmembrane region" description="Helical" evidence="4">
    <location>
        <begin position="102"/>
        <end position="125"/>
    </location>
</feature>
<feature type="transmembrane region" description="Helical" evidence="4">
    <location>
        <begin position="315"/>
        <end position="336"/>
    </location>
</feature>
<dbReference type="PANTHER" id="PTHR11360:SF304">
    <property type="entry name" value="MFS DOMAIN-CONTAINING PROTEIN"/>
    <property type="match status" value="1"/>
</dbReference>
<comment type="caution">
    <text evidence="6">The sequence shown here is derived from an EMBL/GenBank/DDBJ whole genome shotgun (WGS) entry which is preliminary data.</text>
</comment>
<feature type="domain" description="Major facilitator superfamily (MFS) profile" evidence="5">
    <location>
        <begin position="10"/>
        <end position="404"/>
    </location>
</feature>
<evidence type="ECO:0000259" key="5">
    <source>
        <dbReference type="PROSITE" id="PS50850"/>
    </source>
</evidence>
<dbReference type="InterPro" id="IPR020846">
    <property type="entry name" value="MFS_dom"/>
</dbReference>
<dbReference type="PROSITE" id="PS50850">
    <property type="entry name" value="MFS"/>
    <property type="match status" value="1"/>
</dbReference>
<evidence type="ECO:0000313" key="7">
    <source>
        <dbReference type="Proteomes" id="UP001549691"/>
    </source>
</evidence>
<dbReference type="Pfam" id="PF07690">
    <property type="entry name" value="MFS_1"/>
    <property type="match status" value="1"/>
</dbReference>
<feature type="transmembrane region" description="Helical" evidence="4">
    <location>
        <begin position="289"/>
        <end position="309"/>
    </location>
</feature>
<accession>A0ABV2TJH5</accession>
<keyword evidence="2 4" id="KW-1133">Transmembrane helix</keyword>
<feature type="transmembrane region" description="Helical" evidence="4">
    <location>
        <begin position="12"/>
        <end position="34"/>
    </location>
</feature>
<reference evidence="6 7" key="1">
    <citation type="submission" date="2024-07" db="EMBL/GenBank/DDBJ databases">
        <title>Uliginosibacterium flavum JJ3220;KACC:17644.</title>
        <authorList>
            <person name="Kim M.K."/>
        </authorList>
    </citation>
    <scope>NUCLEOTIDE SEQUENCE [LARGE SCALE GENOMIC DNA]</scope>
    <source>
        <strain evidence="6 7">KACC:17644</strain>
    </source>
</reference>
<dbReference type="Proteomes" id="UP001549691">
    <property type="component" value="Unassembled WGS sequence"/>
</dbReference>
<name>A0ABV2TJH5_9RHOO</name>
<keyword evidence="7" id="KW-1185">Reference proteome</keyword>
<keyword evidence="3 4" id="KW-0472">Membrane</keyword>
<feature type="transmembrane region" description="Helical" evidence="4">
    <location>
        <begin position="231"/>
        <end position="252"/>
    </location>
</feature>
<organism evidence="6 7">
    <name type="scientific">Uliginosibacterium flavum</name>
    <dbReference type="NCBI Taxonomy" id="1396831"/>
    <lineage>
        <taxon>Bacteria</taxon>
        <taxon>Pseudomonadati</taxon>
        <taxon>Pseudomonadota</taxon>
        <taxon>Betaproteobacteria</taxon>
        <taxon>Rhodocyclales</taxon>
        <taxon>Zoogloeaceae</taxon>
        <taxon>Uliginosibacterium</taxon>
    </lineage>
</organism>
<feature type="transmembrane region" description="Helical" evidence="4">
    <location>
        <begin position="380"/>
        <end position="398"/>
    </location>
</feature>